<name>A0ABY7GUC3_9BACT</name>
<gene>
    <name evidence="1" type="ORF">O0S08_30445</name>
</gene>
<dbReference type="Proteomes" id="UP001164459">
    <property type="component" value="Chromosome"/>
</dbReference>
<evidence type="ECO:0008006" key="3">
    <source>
        <dbReference type="Google" id="ProtNLM"/>
    </source>
</evidence>
<sequence length="53" mass="5856">MDVSTVDPALDISVARTRTRAQRAVPIHVQSEEILTRSPEIRGVLGDDLEDPE</sequence>
<reference evidence="1" key="1">
    <citation type="submission" date="2022-11" db="EMBL/GenBank/DDBJ databases">
        <title>Minimal conservation of predation-associated metabolite biosynthetic gene clusters underscores biosynthetic potential of Myxococcota including descriptions for ten novel species: Archangium lansinium sp. nov., Myxococcus landrumus sp. nov., Nannocystis bai.</title>
        <authorList>
            <person name="Ahearne A."/>
            <person name="Stevens C."/>
            <person name="Dowd S."/>
        </authorList>
    </citation>
    <scope>NUCLEOTIDE SEQUENCE</scope>
    <source>
        <strain evidence="1">Fl3</strain>
    </source>
</reference>
<proteinExistence type="predicted"/>
<evidence type="ECO:0000313" key="1">
    <source>
        <dbReference type="EMBL" id="WAS90529.1"/>
    </source>
</evidence>
<dbReference type="EMBL" id="CP114040">
    <property type="protein sequence ID" value="WAS90529.1"/>
    <property type="molecule type" value="Genomic_DNA"/>
</dbReference>
<organism evidence="1 2">
    <name type="scientific">Nannocystis punicea</name>
    <dbReference type="NCBI Taxonomy" id="2995304"/>
    <lineage>
        <taxon>Bacteria</taxon>
        <taxon>Pseudomonadati</taxon>
        <taxon>Myxococcota</taxon>
        <taxon>Polyangia</taxon>
        <taxon>Nannocystales</taxon>
        <taxon>Nannocystaceae</taxon>
        <taxon>Nannocystis</taxon>
    </lineage>
</organism>
<dbReference type="RefSeq" id="WP_269032856.1">
    <property type="nucleotide sequence ID" value="NZ_CP114040.1"/>
</dbReference>
<protein>
    <recommendedName>
        <fullName evidence="3">Prevent-host-death family protein</fullName>
    </recommendedName>
</protein>
<evidence type="ECO:0000313" key="2">
    <source>
        <dbReference type="Proteomes" id="UP001164459"/>
    </source>
</evidence>
<keyword evidence="2" id="KW-1185">Reference proteome</keyword>
<accession>A0ABY7GUC3</accession>